<comment type="caution">
    <text evidence="3">The sequence shown here is derived from an EMBL/GenBank/DDBJ whole genome shotgun (WGS) entry which is preliminary data.</text>
</comment>
<dbReference type="Pfam" id="PF21787">
    <property type="entry name" value="TNP-like_RNaseH_N"/>
    <property type="match status" value="1"/>
</dbReference>
<gene>
    <name evidence="3" type="ORF">MEUPH1_LOCUS29178</name>
</gene>
<feature type="domain" description="THAP9-like helix-turn-helix" evidence="1">
    <location>
        <begin position="26"/>
        <end position="100"/>
    </location>
</feature>
<evidence type="ECO:0000259" key="2">
    <source>
        <dbReference type="Pfam" id="PF21787"/>
    </source>
</evidence>
<feature type="domain" description="Transposable element P transposase-like RNase H" evidence="2">
    <location>
        <begin position="107"/>
        <end position="201"/>
    </location>
</feature>
<dbReference type="Proteomes" id="UP001160148">
    <property type="component" value="Unassembled WGS sequence"/>
</dbReference>
<sequence length="216" mass="25313">MKLKLRKCQQLIYKQKLKISILQNKAKNYSSGNKEQILTKFKSNSIVRMQLRLSHLKRKGWRFKEMEKSFALSLYYNSPKAYTFMRKFLCLPTIRSLRKWLQLLDVSCGLNENVLEILKTKFIDAEPKHKLVSIIIDEMSIKSFISYNSQNDQFHGFEDFGNDGLVDSKNNKYCNQALVVMIKSLIMPWKQVIGHFFSNGPVSGHRYSGFNNKKIK</sequence>
<evidence type="ECO:0008006" key="5">
    <source>
        <dbReference type="Google" id="ProtNLM"/>
    </source>
</evidence>
<dbReference type="EMBL" id="CARXXK010001361">
    <property type="protein sequence ID" value="CAI6375719.1"/>
    <property type="molecule type" value="Genomic_DNA"/>
</dbReference>
<keyword evidence="4" id="KW-1185">Reference proteome</keyword>
<accession>A0AAV0Y465</accession>
<evidence type="ECO:0000313" key="4">
    <source>
        <dbReference type="Proteomes" id="UP001160148"/>
    </source>
</evidence>
<dbReference type="Pfam" id="PF12017">
    <property type="entry name" value="Tnp_P_element"/>
    <property type="match status" value="1"/>
</dbReference>
<protein>
    <recommendedName>
        <fullName evidence="5">Transposase</fullName>
    </recommendedName>
</protein>
<dbReference type="AlphaFoldDB" id="A0AAV0Y465"/>
<evidence type="ECO:0000259" key="1">
    <source>
        <dbReference type="Pfam" id="PF12017"/>
    </source>
</evidence>
<name>A0AAV0Y465_9HEMI</name>
<evidence type="ECO:0000313" key="3">
    <source>
        <dbReference type="EMBL" id="CAI6375719.1"/>
    </source>
</evidence>
<dbReference type="InterPro" id="IPR048365">
    <property type="entry name" value="TNP-like_RNaseH_N"/>
</dbReference>
<reference evidence="3 4" key="1">
    <citation type="submission" date="2023-01" db="EMBL/GenBank/DDBJ databases">
        <authorList>
            <person name="Whitehead M."/>
        </authorList>
    </citation>
    <scope>NUCLEOTIDE SEQUENCE [LARGE SCALE GENOMIC DNA]</scope>
</reference>
<proteinExistence type="predicted"/>
<organism evidence="3 4">
    <name type="scientific">Macrosiphum euphorbiae</name>
    <name type="common">potato aphid</name>
    <dbReference type="NCBI Taxonomy" id="13131"/>
    <lineage>
        <taxon>Eukaryota</taxon>
        <taxon>Metazoa</taxon>
        <taxon>Ecdysozoa</taxon>
        <taxon>Arthropoda</taxon>
        <taxon>Hexapoda</taxon>
        <taxon>Insecta</taxon>
        <taxon>Pterygota</taxon>
        <taxon>Neoptera</taxon>
        <taxon>Paraneoptera</taxon>
        <taxon>Hemiptera</taxon>
        <taxon>Sternorrhyncha</taxon>
        <taxon>Aphidomorpha</taxon>
        <taxon>Aphidoidea</taxon>
        <taxon>Aphididae</taxon>
        <taxon>Macrosiphini</taxon>
        <taxon>Macrosiphum</taxon>
    </lineage>
</organism>
<dbReference type="InterPro" id="IPR021896">
    <property type="entry name" value="THAP9-like_HTH"/>
</dbReference>